<dbReference type="eggNOG" id="ENOG5032VZT">
    <property type="taxonomic scope" value="Bacteria"/>
</dbReference>
<evidence type="ECO:0000313" key="1">
    <source>
        <dbReference type="EMBL" id="ADG14309.1"/>
    </source>
</evidence>
<reference evidence="1 2" key="2">
    <citation type="journal article" date="2012" name="J. Bacteriol.">
        <title>Genome Sequences of Burkholderia sp. Strains CCGE1002 and H160, Isolated from Legume Nodules in Mexico and Brazil.</title>
        <authorList>
            <person name="Ormeno-Orrillo E."/>
            <person name="Rogel M.A."/>
            <person name="Chueire L.M."/>
            <person name="Tiedje J.M."/>
            <person name="Martinez-Romero E."/>
            <person name="Hungria M."/>
        </authorList>
    </citation>
    <scope>NUCLEOTIDE SEQUENCE [LARGE SCALE GENOMIC DNA]</scope>
    <source>
        <strain evidence="1 2">CCGE1002</strain>
    </source>
</reference>
<dbReference type="AlphaFoldDB" id="D5WAK6"/>
<reference evidence="1 2" key="1">
    <citation type="submission" date="2010-04" db="EMBL/GenBank/DDBJ databases">
        <title>Complete sequence of chromosome 1 of Burkholderia sp. CCGE1002.</title>
        <authorList>
            <consortium name="US DOE Joint Genome Institute"/>
            <person name="Lucas S."/>
            <person name="Copeland A."/>
            <person name="Lapidus A."/>
            <person name="Cheng J.-F."/>
            <person name="Bruce D."/>
            <person name="Goodwin L."/>
            <person name="Pitluck S."/>
            <person name="Chertkov O."/>
            <person name="Detter J.C."/>
            <person name="Han C."/>
            <person name="Tapia R."/>
            <person name="Land M."/>
            <person name="Hauser L."/>
            <person name="Kyrpides N."/>
            <person name="Ovchinnikova G."/>
            <person name="Martinez-Romero E."/>
            <person name="Hernandez M.A.R."/>
            <person name="Tiedje J.M."/>
            <person name="Woyke T."/>
        </authorList>
    </citation>
    <scope>NUCLEOTIDE SEQUENCE [LARGE SCALE GENOMIC DNA]</scope>
    <source>
        <strain evidence="1 2">CCGE1002</strain>
    </source>
</reference>
<sequence>MHPARTTMEDGMTRLTCSGDWTKSLAVLCLAGWFGGCSLAAGHYGQDSQMTQPDMTLWQTIDSLVQQIPFTKEKVESVLATHLVGRDTSGDSIENTAFQFYVGGPAKMADGVLVGNVDLRVRHTGGHPGFLALGKLSGECVTLAVVRAHYSNLKVTDSPRGHSLDETTAYSAFLPWGTLSFAFAERNRDCLEGVSFDPKIAAADNAVK</sequence>
<evidence type="ECO:0000313" key="2">
    <source>
        <dbReference type="Proteomes" id="UP000002190"/>
    </source>
</evidence>
<protein>
    <submittedName>
        <fullName evidence="1">Uncharacterized protein</fullName>
    </submittedName>
</protein>
<accession>D5WAK6</accession>
<dbReference type="KEGG" id="bge:BC1002_0202"/>
<dbReference type="EMBL" id="CP002013">
    <property type="protein sequence ID" value="ADG14309.1"/>
    <property type="molecule type" value="Genomic_DNA"/>
</dbReference>
<organism evidence="1 2">
    <name type="scientific">Paraburkholderia atlantica</name>
    <dbReference type="NCBI Taxonomy" id="2654982"/>
    <lineage>
        <taxon>Bacteria</taxon>
        <taxon>Pseudomonadati</taxon>
        <taxon>Pseudomonadota</taxon>
        <taxon>Betaproteobacteria</taxon>
        <taxon>Burkholderiales</taxon>
        <taxon>Burkholderiaceae</taxon>
        <taxon>Paraburkholderia</taxon>
    </lineage>
</organism>
<proteinExistence type="predicted"/>
<dbReference type="HOGENOM" id="CLU_114436_0_0_4"/>
<gene>
    <name evidence="1" type="ordered locus">BC1002_0202</name>
</gene>
<dbReference type="Proteomes" id="UP000002190">
    <property type="component" value="Chromosome 1"/>
</dbReference>
<name>D5WAK6_PARAM</name>
<dbReference type="STRING" id="640511.BC1002_0202"/>